<dbReference type="Gene3D" id="1.20.120.330">
    <property type="entry name" value="Nucleotidyltransferases domain 2"/>
    <property type="match status" value="1"/>
</dbReference>
<protein>
    <submittedName>
        <fullName evidence="3">HEPN domain-containing protein</fullName>
    </submittedName>
</protein>
<evidence type="ECO:0000259" key="2">
    <source>
        <dbReference type="Pfam" id="PF05168"/>
    </source>
</evidence>
<proteinExistence type="inferred from homology"/>
<dbReference type="Pfam" id="PF05168">
    <property type="entry name" value="HEPN"/>
    <property type="match status" value="1"/>
</dbReference>
<gene>
    <name evidence="3" type="ORF">H8D96_10790</name>
</gene>
<evidence type="ECO:0000256" key="1">
    <source>
        <dbReference type="ARBA" id="ARBA00038248"/>
    </source>
</evidence>
<reference evidence="3 4" key="1">
    <citation type="submission" date="2020-08" db="EMBL/GenBank/DDBJ databases">
        <title>Bridging the membrane lipid divide: bacteria of the FCB group superphylum have the potential to synthesize archaeal ether lipids.</title>
        <authorList>
            <person name="Villanueva L."/>
            <person name="Von Meijenfeldt F.A.B."/>
            <person name="Westbye A.B."/>
            <person name="Yadav S."/>
            <person name="Hopmans E.C."/>
            <person name="Dutilh B.E."/>
            <person name="Sinninghe Damste J.S."/>
        </authorList>
    </citation>
    <scope>NUCLEOTIDE SEQUENCE [LARGE SCALE GENOMIC DNA]</scope>
    <source>
        <strain evidence="3">NIOZ-UU17</strain>
    </source>
</reference>
<dbReference type="Proteomes" id="UP000605201">
    <property type="component" value="Unassembled WGS sequence"/>
</dbReference>
<organism evidence="3 4">
    <name type="scientific">Candidatus Desulfatibia vada</name>
    <dbReference type="NCBI Taxonomy" id="2841696"/>
    <lineage>
        <taxon>Bacteria</taxon>
        <taxon>Pseudomonadati</taxon>
        <taxon>Thermodesulfobacteriota</taxon>
        <taxon>Desulfobacteria</taxon>
        <taxon>Desulfobacterales</taxon>
        <taxon>Desulfobacterales incertae sedis</taxon>
        <taxon>Candidatus Desulfatibia</taxon>
    </lineage>
</organism>
<dbReference type="AlphaFoldDB" id="A0A8J6TKR1"/>
<feature type="domain" description="HEPN" evidence="2">
    <location>
        <begin position="11"/>
        <end position="126"/>
    </location>
</feature>
<dbReference type="PANTHER" id="PTHR36565">
    <property type="entry name" value="UPF0332 PROTEIN TM_1000"/>
    <property type="match status" value="1"/>
</dbReference>
<dbReference type="InterPro" id="IPR052226">
    <property type="entry name" value="UPF0332_toxin"/>
</dbReference>
<comment type="caution">
    <text evidence="3">The sequence shown here is derived from an EMBL/GenBank/DDBJ whole genome shotgun (WGS) entry which is preliminary data.</text>
</comment>
<accession>A0A8J6TKR1</accession>
<name>A0A8J6TKR1_9BACT</name>
<dbReference type="EMBL" id="JACNIG010000220">
    <property type="protein sequence ID" value="MBC8432394.1"/>
    <property type="molecule type" value="Genomic_DNA"/>
</dbReference>
<evidence type="ECO:0000313" key="3">
    <source>
        <dbReference type="EMBL" id="MBC8432394.1"/>
    </source>
</evidence>
<sequence>MISENVKVLVQYRLEQADESIAAASLLFQQSLLRRSVNSAYYAMFYAVMALLAIEKKETSRHGGAIGLFDREFVKTGIFSKDFSRWLHRAFDLRQRCDYEAQFNISPEDTQSTLEAAEKFVAEVKSVIYEMLVSE</sequence>
<comment type="similarity">
    <text evidence="1">Belongs to the UPF0332 family.</text>
</comment>
<evidence type="ECO:0000313" key="4">
    <source>
        <dbReference type="Proteomes" id="UP000605201"/>
    </source>
</evidence>
<dbReference type="PANTHER" id="PTHR36565:SF1">
    <property type="entry name" value="UPF0332 PROTEIN TM_1000"/>
    <property type="match status" value="1"/>
</dbReference>
<dbReference type="InterPro" id="IPR007842">
    <property type="entry name" value="HEPN_dom"/>
</dbReference>